<evidence type="ECO:0000256" key="7">
    <source>
        <dbReference type="ARBA" id="ARBA00023308"/>
    </source>
</evidence>
<dbReference type="Proteomes" id="UP000830167">
    <property type="component" value="Chromosome"/>
</dbReference>
<evidence type="ECO:0000256" key="5">
    <source>
        <dbReference type="ARBA" id="ARBA00022840"/>
    </source>
</evidence>
<evidence type="ECO:0000256" key="2">
    <source>
        <dbReference type="ARBA" id="ARBA00022679"/>
    </source>
</evidence>
<keyword evidence="7" id="KW-0684">Rhamnose metabolism</keyword>
<evidence type="ECO:0000256" key="6">
    <source>
        <dbReference type="ARBA" id="ARBA00023157"/>
    </source>
</evidence>
<reference evidence="10" key="1">
    <citation type="submission" date="2021-12" db="EMBL/GenBank/DDBJ databases">
        <title>Alicyclobacillaceae gen. nov., sp. nov., isolated from chalcocite enrichment system.</title>
        <authorList>
            <person name="Jiang Z."/>
        </authorList>
    </citation>
    <scope>NUCLEOTIDE SEQUENCE</scope>
    <source>
        <strain evidence="10">MYW30-H2</strain>
    </source>
</reference>
<evidence type="ECO:0000256" key="4">
    <source>
        <dbReference type="ARBA" id="ARBA00022777"/>
    </source>
</evidence>
<dbReference type="SUPFAM" id="SSF53067">
    <property type="entry name" value="Actin-like ATPase domain"/>
    <property type="match status" value="2"/>
</dbReference>
<accession>A0ABY4CJE9</accession>
<evidence type="ECO:0000256" key="3">
    <source>
        <dbReference type="ARBA" id="ARBA00022741"/>
    </source>
</evidence>
<dbReference type="InterPro" id="IPR013449">
    <property type="entry name" value="Rhamnulokinase"/>
</dbReference>
<evidence type="ECO:0000259" key="8">
    <source>
        <dbReference type="Pfam" id="PF00370"/>
    </source>
</evidence>
<evidence type="ECO:0000259" key="9">
    <source>
        <dbReference type="Pfam" id="PF02782"/>
    </source>
</evidence>
<dbReference type="PANTHER" id="PTHR10196:SF93">
    <property type="entry name" value="L-RHAMNULOKINASE"/>
    <property type="match status" value="1"/>
</dbReference>
<evidence type="ECO:0000313" key="11">
    <source>
        <dbReference type="Proteomes" id="UP000830167"/>
    </source>
</evidence>
<dbReference type="InterPro" id="IPR043129">
    <property type="entry name" value="ATPase_NBD"/>
</dbReference>
<dbReference type="InterPro" id="IPR018485">
    <property type="entry name" value="FGGY_C"/>
</dbReference>
<sequence length="495" mass="55648">MIHHLAADFGASSGRILRGDFDGTNIRVSEIHRFPNYPVRMRNRLYWDFPRLFYELQCGLRIAGNSAVGSIQTLGIDTWGLDGGFIGSAGELLVAPRNYRDPINKDGFDYVRKVLSDEYLFRKTGIQLLQINTIYQLAIMKKEHSYVFDFAQAFLMMPDLFHSFLTGIIGSEYTIATTTQLLNADQQNWDVDILKALHLNRDLFTDIIHPGTRLGKLLPSVAKEVNLPDLEVIAVATHDTASAVLSVPVLENSSAFMFISCGTWSLVGAEIPQPIINEKTLAYNMSNEGGVFGTIRLLKNVMGLWLLQETRREWVESGLDINFKDMVDMAEQASPFLTMFDPDDPCFLEPGHMMKRIQSWCLQRKLPVPQEKGEIIRCILESLAFKFCTVLKQLEDVLGNKMNAVYIVGGGVNNSLLCQFTANATGIPVIAGSSEATGIGNILMQLYAKGELKDLSEIRLLVQQSFPIQVYEPQNIELWEENYQKFISLISERIS</sequence>
<evidence type="ECO:0000313" key="10">
    <source>
        <dbReference type="EMBL" id="UOF90404.1"/>
    </source>
</evidence>
<dbReference type="CDD" id="cd07771">
    <property type="entry name" value="ASKHA_NBD_FGGY_RhaB-like"/>
    <property type="match status" value="1"/>
</dbReference>
<comment type="similarity">
    <text evidence="1">Belongs to the FGGY kinase family.</text>
</comment>
<keyword evidence="2" id="KW-0808">Transferase</keyword>
<dbReference type="EMBL" id="CP089291">
    <property type="protein sequence ID" value="UOF90404.1"/>
    <property type="molecule type" value="Genomic_DNA"/>
</dbReference>
<organism evidence="10 11">
    <name type="scientific">Fodinisporobacter ferrooxydans</name>
    <dbReference type="NCBI Taxonomy" id="2901836"/>
    <lineage>
        <taxon>Bacteria</taxon>
        <taxon>Bacillati</taxon>
        <taxon>Bacillota</taxon>
        <taxon>Bacilli</taxon>
        <taxon>Bacillales</taxon>
        <taxon>Alicyclobacillaceae</taxon>
        <taxon>Fodinisporobacter</taxon>
    </lineage>
</organism>
<keyword evidence="4" id="KW-0418">Kinase</keyword>
<dbReference type="Gene3D" id="3.30.420.40">
    <property type="match status" value="2"/>
</dbReference>
<dbReference type="Pfam" id="PF02782">
    <property type="entry name" value="FGGY_C"/>
    <property type="match status" value="1"/>
</dbReference>
<gene>
    <name evidence="10" type="ORF">LSG31_21530</name>
</gene>
<keyword evidence="5" id="KW-0067">ATP-binding</keyword>
<dbReference type="Pfam" id="PF00370">
    <property type="entry name" value="FGGY_N"/>
    <property type="match status" value="1"/>
</dbReference>
<feature type="domain" description="Carbohydrate kinase FGGY C-terminal" evidence="9">
    <location>
        <begin position="258"/>
        <end position="448"/>
    </location>
</feature>
<proteinExistence type="inferred from homology"/>
<keyword evidence="11" id="KW-1185">Reference proteome</keyword>
<keyword evidence="3" id="KW-0547">Nucleotide-binding</keyword>
<protein>
    <submittedName>
        <fullName evidence="10">Rhamnulokinase</fullName>
    </submittedName>
</protein>
<keyword evidence="6" id="KW-1015">Disulfide bond</keyword>
<evidence type="ECO:0000256" key="1">
    <source>
        <dbReference type="ARBA" id="ARBA00009156"/>
    </source>
</evidence>
<dbReference type="InterPro" id="IPR018484">
    <property type="entry name" value="FGGY_N"/>
</dbReference>
<feature type="domain" description="Carbohydrate kinase FGGY N-terminal" evidence="8">
    <location>
        <begin position="43"/>
        <end position="245"/>
    </location>
</feature>
<dbReference type="PANTHER" id="PTHR10196">
    <property type="entry name" value="SUGAR KINASE"/>
    <property type="match status" value="1"/>
</dbReference>
<dbReference type="RefSeq" id="WP_347437098.1">
    <property type="nucleotide sequence ID" value="NZ_CP089291.1"/>
</dbReference>
<name>A0ABY4CJE9_9BACL</name>